<protein>
    <submittedName>
        <fullName evidence="1">Uncharacterized protein</fullName>
    </submittedName>
</protein>
<reference evidence="1" key="1">
    <citation type="submission" date="2013-04" db="EMBL/GenBank/DDBJ databases">
        <authorList>
            <person name="Qu J."/>
            <person name="Murali S.C."/>
            <person name="Bandaranaike D."/>
            <person name="Bellair M."/>
            <person name="Blankenburg K."/>
            <person name="Chao H."/>
            <person name="Dinh H."/>
            <person name="Doddapaneni H."/>
            <person name="Downs B."/>
            <person name="Dugan-Rocha S."/>
            <person name="Elkadiri S."/>
            <person name="Gnanaolivu R.D."/>
            <person name="Hernandez B."/>
            <person name="Javaid M."/>
            <person name="Jayaseelan J.C."/>
            <person name="Lee S."/>
            <person name="Li M."/>
            <person name="Ming W."/>
            <person name="Munidasa M."/>
            <person name="Muniz J."/>
            <person name="Nguyen L."/>
            <person name="Ongeri F."/>
            <person name="Osuji N."/>
            <person name="Pu L.-L."/>
            <person name="Puazo M."/>
            <person name="Qu C."/>
            <person name="Quiroz J."/>
            <person name="Raj R."/>
            <person name="Weissenberger G."/>
            <person name="Xin Y."/>
            <person name="Zou X."/>
            <person name="Han Y."/>
            <person name="Richards S."/>
            <person name="Worley K."/>
            <person name="Muzny D."/>
            <person name="Gibbs R."/>
        </authorList>
    </citation>
    <scope>NUCLEOTIDE SEQUENCE</scope>
    <source>
        <strain evidence="1">Sampled in the wild</strain>
    </source>
</reference>
<name>A0A8K0NUQ8_LADFU</name>
<reference evidence="1" key="2">
    <citation type="submission" date="2017-10" db="EMBL/GenBank/DDBJ databases">
        <title>Ladona fulva Genome sequencing and assembly.</title>
        <authorList>
            <person name="Murali S."/>
            <person name="Richards S."/>
            <person name="Bandaranaike D."/>
            <person name="Bellair M."/>
            <person name="Blankenburg K."/>
            <person name="Chao H."/>
            <person name="Dinh H."/>
            <person name="Doddapaneni H."/>
            <person name="Dugan-Rocha S."/>
            <person name="Elkadiri S."/>
            <person name="Gnanaolivu R."/>
            <person name="Hernandez B."/>
            <person name="Skinner E."/>
            <person name="Javaid M."/>
            <person name="Lee S."/>
            <person name="Li M."/>
            <person name="Ming W."/>
            <person name="Munidasa M."/>
            <person name="Muniz J."/>
            <person name="Nguyen L."/>
            <person name="Hughes D."/>
            <person name="Osuji N."/>
            <person name="Pu L.-L."/>
            <person name="Puazo M."/>
            <person name="Qu C."/>
            <person name="Quiroz J."/>
            <person name="Raj R."/>
            <person name="Weissenberger G."/>
            <person name="Xin Y."/>
            <person name="Zou X."/>
            <person name="Han Y."/>
            <person name="Worley K."/>
            <person name="Muzny D."/>
            <person name="Gibbs R."/>
        </authorList>
    </citation>
    <scope>NUCLEOTIDE SEQUENCE</scope>
    <source>
        <strain evidence="1">Sampled in the wild</strain>
    </source>
</reference>
<dbReference type="AlphaFoldDB" id="A0A8K0NUQ8"/>
<sequence>MDIEEIAALEYLDLAKKIKKNRRFWIHSILLDETATSLFYTIYPRIKEDEAKFFNFCRMSLATFDELLGVLRNSLTRQDTTMRAAVTPEEKLVCTLR</sequence>
<gene>
    <name evidence="1" type="ORF">J437_LFUL003002</name>
</gene>
<evidence type="ECO:0000313" key="2">
    <source>
        <dbReference type="Proteomes" id="UP000792457"/>
    </source>
</evidence>
<comment type="caution">
    <text evidence="1">The sequence shown here is derived from an EMBL/GenBank/DDBJ whole genome shotgun (WGS) entry which is preliminary data.</text>
</comment>
<accession>A0A8K0NUQ8</accession>
<proteinExistence type="predicted"/>
<dbReference type="OrthoDB" id="8195499at2759"/>
<evidence type="ECO:0000313" key="1">
    <source>
        <dbReference type="EMBL" id="KAG8222382.1"/>
    </source>
</evidence>
<dbReference type="EMBL" id="KZ308132">
    <property type="protein sequence ID" value="KAG8222382.1"/>
    <property type="molecule type" value="Genomic_DNA"/>
</dbReference>
<organism evidence="1 2">
    <name type="scientific">Ladona fulva</name>
    <name type="common">Scarce chaser dragonfly</name>
    <name type="synonym">Libellula fulva</name>
    <dbReference type="NCBI Taxonomy" id="123851"/>
    <lineage>
        <taxon>Eukaryota</taxon>
        <taxon>Metazoa</taxon>
        <taxon>Ecdysozoa</taxon>
        <taxon>Arthropoda</taxon>
        <taxon>Hexapoda</taxon>
        <taxon>Insecta</taxon>
        <taxon>Pterygota</taxon>
        <taxon>Palaeoptera</taxon>
        <taxon>Odonata</taxon>
        <taxon>Epiprocta</taxon>
        <taxon>Anisoptera</taxon>
        <taxon>Libelluloidea</taxon>
        <taxon>Libellulidae</taxon>
        <taxon>Ladona</taxon>
    </lineage>
</organism>
<dbReference type="Proteomes" id="UP000792457">
    <property type="component" value="Unassembled WGS sequence"/>
</dbReference>
<keyword evidence="2" id="KW-1185">Reference proteome</keyword>